<protein>
    <submittedName>
        <fullName evidence="3">YceI family protein</fullName>
    </submittedName>
</protein>
<reference evidence="4" key="1">
    <citation type="journal article" date="2019" name="Int. J. Syst. Evol. Microbiol.">
        <title>The Global Catalogue of Microorganisms (GCM) 10K type strain sequencing project: providing services to taxonomists for standard genome sequencing and annotation.</title>
        <authorList>
            <consortium name="The Broad Institute Genomics Platform"/>
            <consortium name="The Broad Institute Genome Sequencing Center for Infectious Disease"/>
            <person name="Wu L."/>
            <person name="Ma J."/>
        </authorList>
    </citation>
    <scope>NUCLEOTIDE SEQUENCE [LARGE SCALE GENOMIC DNA]</scope>
    <source>
        <strain evidence="4">JCM 4855</strain>
    </source>
</reference>
<dbReference type="RefSeq" id="WP_189879355.1">
    <property type="nucleotide sequence ID" value="NZ_BMWA01000033.1"/>
</dbReference>
<comment type="similarity">
    <text evidence="1">Belongs to the UPF0312 family.</text>
</comment>
<evidence type="ECO:0000313" key="4">
    <source>
        <dbReference type="Proteomes" id="UP001596409"/>
    </source>
</evidence>
<dbReference type="PANTHER" id="PTHR34406:SF1">
    <property type="entry name" value="PROTEIN YCEI"/>
    <property type="match status" value="1"/>
</dbReference>
<name>A0ABW2E5F6_9ACTN</name>
<comment type="caution">
    <text evidence="3">The sequence shown here is derived from an EMBL/GenBank/DDBJ whole genome shotgun (WGS) entry which is preliminary data.</text>
</comment>
<dbReference type="PANTHER" id="PTHR34406">
    <property type="entry name" value="PROTEIN YCEI"/>
    <property type="match status" value="1"/>
</dbReference>
<dbReference type="InterPro" id="IPR036761">
    <property type="entry name" value="TTHA0802/YceI-like_sf"/>
</dbReference>
<proteinExistence type="inferred from homology"/>
<dbReference type="EMBL" id="JBHSYM010000061">
    <property type="protein sequence ID" value="MFC7015400.1"/>
    <property type="molecule type" value="Genomic_DNA"/>
</dbReference>
<dbReference type="Gene3D" id="2.40.128.110">
    <property type="entry name" value="Lipid/polyisoprenoid-binding, YceI-like"/>
    <property type="match status" value="1"/>
</dbReference>
<feature type="domain" description="Lipid/polyisoprenoid-binding YceI-like" evidence="2">
    <location>
        <begin position="2"/>
        <end position="168"/>
    </location>
</feature>
<sequence>MEWKIDPAHSYIDFKVRYLVSGISGKFTGVTGKVLTTDGVESRAPELLGFDARFEVARFNTGVPARDLHVTGPDFLDVAAHPEAVVRMVEVRPDVPGRYLLTVELTLHGVSRQVELTTATAGPVTDIFGITRVGASASGWLRRSDFGVTEYLGFISDAVDFTVEVQAVPDDVPDDRLPPAR</sequence>
<keyword evidence="4" id="KW-1185">Reference proteome</keyword>
<dbReference type="SUPFAM" id="SSF101874">
    <property type="entry name" value="YceI-like"/>
    <property type="match status" value="1"/>
</dbReference>
<accession>A0ABW2E5F6</accession>
<evidence type="ECO:0000259" key="2">
    <source>
        <dbReference type="SMART" id="SM00867"/>
    </source>
</evidence>
<dbReference type="Proteomes" id="UP001596409">
    <property type="component" value="Unassembled WGS sequence"/>
</dbReference>
<dbReference type="InterPro" id="IPR007372">
    <property type="entry name" value="Lipid/polyisoprenoid-bd_YceI"/>
</dbReference>
<dbReference type="SMART" id="SM00867">
    <property type="entry name" value="YceI"/>
    <property type="match status" value="1"/>
</dbReference>
<organism evidence="3 4">
    <name type="scientific">Streptomyces viridiviolaceus</name>
    <dbReference type="NCBI Taxonomy" id="68282"/>
    <lineage>
        <taxon>Bacteria</taxon>
        <taxon>Bacillati</taxon>
        <taxon>Actinomycetota</taxon>
        <taxon>Actinomycetes</taxon>
        <taxon>Kitasatosporales</taxon>
        <taxon>Streptomycetaceae</taxon>
        <taxon>Streptomyces</taxon>
    </lineage>
</organism>
<dbReference type="Pfam" id="PF04264">
    <property type="entry name" value="YceI"/>
    <property type="match status" value="1"/>
</dbReference>
<evidence type="ECO:0000256" key="1">
    <source>
        <dbReference type="ARBA" id="ARBA00008812"/>
    </source>
</evidence>
<gene>
    <name evidence="3" type="ORF">ACFQMH_27575</name>
</gene>
<evidence type="ECO:0000313" key="3">
    <source>
        <dbReference type="EMBL" id="MFC7015400.1"/>
    </source>
</evidence>